<gene>
    <name evidence="1" type="ORF">ABDB84_17885</name>
</gene>
<protein>
    <submittedName>
        <fullName evidence="1">Uncharacterized protein</fullName>
    </submittedName>
</protein>
<dbReference type="Proteomes" id="UP001410394">
    <property type="component" value="Unassembled WGS sequence"/>
</dbReference>
<reference evidence="1 2" key="1">
    <citation type="journal article" date="2018" name="Int. J. Syst. Evol. Microbiol.">
        <title>Uliginosibacterium sediminicola sp. nov., isolated from freshwater sediment.</title>
        <authorList>
            <person name="Hwang W.M."/>
            <person name="Kim S.M."/>
            <person name="Kang K."/>
            <person name="Ahn T.Y."/>
        </authorList>
    </citation>
    <scope>NUCLEOTIDE SEQUENCE [LARGE SCALE GENOMIC DNA]</scope>
    <source>
        <strain evidence="1 2">M1-21</strain>
    </source>
</reference>
<dbReference type="EMBL" id="JBDIVE010000012">
    <property type="protein sequence ID" value="MEN3070360.1"/>
    <property type="molecule type" value="Genomic_DNA"/>
</dbReference>
<name>A0ABU9Z311_9RHOO</name>
<dbReference type="RefSeq" id="WP_345921139.1">
    <property type="nucleotide sequence ID" value="NZ_JBDIVE010000012.1"/>
</dbReference>
<accession>A0ABU9Z311</accession>
<evidence type="ECO:0000313" key="2">
    <source>
        <dbReference type="Proteomes" id="UP001410394"/>
    </source>
</evidence>
<sequence>MDSTPQSFPLPQDALLELAPRDVQQQAARLVQESFATAFRLGAEGTASSEARQQALAKLAAHLGSWAAMATREGTALRKALLLSGLDQWGLAFSQTFGNLSLGGISELVGYLRDEIDVEEEAHCQAFFERVQEEEAAAFDFKVLLRRELHLALWHAMVAADVREEADEILQQLGGMMLALLGQMPVHGWRLIADALASIQMRCLSQGIAVEGMALETTQSLFASLAAALPEDLRTRILSQSSEAVRAWQQARRATAN</sequence>
<organism evidence="1 2">
    <name type="scientific">Uliginosibacterium sediminicola</name>
    <dbReference type="NCBI Taxonomy" id="2024550"/>
    <lineage>
        <taxon>Bacteria</taxon>
        <taxon>Pseudomonadati</taxon>
        <taxon>Pseudomonadota</taxon>
        <taxon>Betaproteobacteria</taxon>
        <taxon>Rhodocyclales</taxon>
        <taxon>Zoogloeaceae</taxon>
        <taxon>Uliginosibacterium</taxon>
    </lineage>
</organism>
<comment type="caution">
    <text evidence="1">The sequence shown here is derived from an EMBL/GenBank/DDBJ whole genome shotgun (WGS) entry which is preliminary data.</text>
</comment>
<proteinExistence type="predicted"/>
<evidence type="ECO:0000313" key="1">
    <source>
        <dbReference type="EMBL" id="MEN3070360.1"/>
    </source>
</evidence>
<keyword evidence="2" id="KW-1185">Reference proteome</keyword>